<comment type="similarity">
    <text evidence="1 5">Belongs to the 5-formyltetrahydrofolate cyclo-ligase family.</text>
</comment>
<feature type="binding site" evidence="4">
    <location>
        <begin position="3"/>
        <end position="7"/>
    </location>
    <ligand>
        <name>ATP</name>
        <dbReference type="ChEBI" id="CHEBI:30616"/>
    </ligand>
</feature>
<dbReference type="EMBL" id="VBSN01000016">
    <property type="protein sequence ID" value="KAA6441413.1"/>
    <property type="molecule type" value="Genomic_DNA"/>
</dbReference>
<dbReference type="NCBIfam" id="TIGR02727">
    <property type="entry name" value="MTHFS_bact"/>
    <property type="match status" value="1"/>
</dbReference>
<dbReference type="InterPro" id="IPR002698">
    <property type="entry name" value="FTHF_cligase"/>
</dbReference>
<dbReference type="GO" id="GO:0035999">
    <property type="term" value="P:tetrahydrofolate interconversion"/>
    <property type="evidence" value="ECO:0007669"/>
    <property type="project" value="TreeGrafter"/>
</dbReference>
<dbReference type="PIRSF" id="PIRSF006806">
    <property type="entry name" value="FTHF_cligase"/>
    <property type="match status" value="1"/>
</dbReference>
<gene>
    <name evidence="6" type="ORF">FEM33_02565</name>
</gene>
<dbReference type="GO" id="GO:0009396">
    <property type="term" value="P:folic acid-containing compound biosynthetic process"/>
    <property type="evidence" value="ECO:0007669"/>
    <property type="project" value="TreeGrafter"/>
</dbReference>
<evidence type="ECO:0000313" key="7">
    <source>
        <dbReference type="Proteomes" id="UP000323994"/>
    </source>
</evidence>
<evidence type="ECO:0000256" key="3">
    <source>
        <dbReference type="ARBA" id="ARBA00022840"/>
    </source>
</evidence>
<name>A0A5M8R3N9_9BACT</name>
<evidence type="ECO:0000313" key="6">
    <source>
        <dbReference type="EMBL" id="KAA6441413.1"/>
    </source>
</evidence>
<accession>A0A5M8R3N9</accession>
<keyword evidence="7" id="KW-1185">Reference proteome</keyword>
<reference evidence="6 7" key="1">
    <citation type="submission" date="2019-05" db="EMBL/GenBank/DDBJ databases">
        <authorList>
            <person name="Qu J.-H."/>
        </authorList>
    </citation>
    <scope>NUCLEOTIDE SEQUENCE [LARGE SCALE GENOMIC DNA]</scope>
    <source>
        <strain evidence="6 7">NS28</strain>
    </source>
</reference>
<dbReference type="OrthoDB" id="9801938at2"/>
<dbReference type="InterPro" id="IPR037171">
    <property type="entry name" value="NagB/RpiA_transferase-like"/>
</dbReference>
<keyword evidence="5" id="KW-0460">Magnesium</keyword>
<dbReference type="GO" id="GO:0046872">
    <property type="term" value="F:metal ion binding"/>
    <property type="evidence" value="ECO:0007669"/>
    <property type="project" value="UniProtKB-KW"/>
</dbReference>
<sequence>MNKSALRQEYLDKRKLLTKEEKENFDTHITANVKKLLINRPFRIIHTFLPQLNSGEIDTWKIISAIRRSFPFLKIAVPYILPGTREMEHFLLDEQTELITNQWKIPEPNPVISQKINPESIDAVLVPLLAFDEDGFRVGYGGGYYDRFFTGCRPDAVKIGLSFFDPVKKIEDRNEFDIPLNFCITPFRLYPFLSENE</sequence>
<proteinExistence type="inferred from homology"/>
<keyword evidence="5" id="KW-0479">Metal-binding</keyword>
<keyword evidence="2 4" id="KW-0547">Nucleotide-binding</keyword>
<comment type="catalytic activity">
    <reaction evidence="5">
        <text>(6S)-5-formyl-5,6,7,8-tetrahydrofolate + ATP = (6R)-5,10-methenyltetrahydrofolate + ADP + phosphate</text>
        <dbReference type="Rhea" id="RHEA:10488"/>
        <dbReference type="ChEBI" id="CHEBI:30616"/>
        <dbReference type="ChEBI" id="CHEBI:43474"/>
        <dbReference type="ChEBI" id="CHEBI:57455"/>
        <dbReference type="ChEBI" id="CHEBI:57457"/>
        <dbReference type="ChEBI" id="CHEBI:456216"/>
        <dbReference type="EC" id="6.3.3.2"/>
    </reaction>
</comment>
<dbReference type="InterPro" id="IPR024185">
    <property type="entry name" value="FTHF_cligase-like_sf"/>
</dbReference>
<keyword evidence="6" id="KW-0436">Ligase</keyword>
<evidence type="ECO:0000256" key="2">
    <source>
        <dbReference type="ARBA" id="ARBA00022741"/>
    </source>
</evidence>
<evidence type="ECO:0000256" key="5">
    <source>
        <dbReference type="RuleBase" id="RU361279"/>
    </source>
</evidence>
<dbReference type="Pfam" id="PF01812">
    <property type="entry name" value="5-FTHF_cyc-lig"/>
    <property type="match status" value="1"/>
</dbReference>
<dbReference type="EC" id="6.3.3.2" evidence="5"/>
<dbReference type="PANTHER" id="PTHR23407:SF1">
    <property type="entry name" value="5-FORMYLTETRAHYDROFOLATE CYCLO-LIGASE"/>
    <property type="match status" value="1"/>
</dbReference>
<organism evidence="6 7">
    <name type="scientific">Dyadobacter flavalbus</name>
    <dbReference type="NCBI Taxonomy" id="2579942"/>
    <lineage>
        <taxon>Bacteria</taxon>
        <taxon>Pseudomonadati</taxon>
        <taxon>Bacteroidota</taxon>
        <taxon>Cytophagia</taxon>
        <taxon>Cytophagales</taxon>
        <taxon>Spirosomataceae</taxon>
        <taxon>Dyadobacter</taxon>
    </lineage>
</organism>
<dbReference type="RefSeq" id="WP_139010554.1">
    <property type="nucleotide sequence ID" value="NZ_VBSN01000016.1"/>
</dbReference>
<dbReference type="PANTHER" id="PTHR23407">
    <property type="entry name" value="ATPASE INHIBITOR/5-FORMYLTETRAHYDROFOLATE CYCLO-LIGASE"/>
    <property type="match status" value="1"/>
</dbReference>
<evidence type="ECO:0000256" key="4">
    <source>
        <dbReference type="PIRSR" id="PIRSR006806-1"/>
    </source>
</evidence>
<comment type="caution">
    <text evidence="6">The sequence shown here is derived from an EMBL/GenBank/DDBJ whole genome shotgun (WGS) entry which is preliminary data.</text>
</comment>
<dbReference type="GO" id="GO:0030272">
    <property type="term" value="F:5-formyltetrahydrofolate cyclo-ligase activity"/>
    <property type="evidence" value="ECO:0007669"/>
    <property type="project" value="UniProtKB-EC"/>
</dbReference>
<feature type="binding site" evidence="4">
    <location>
        <position position="56"/>
    </location>
    <ligand>
        <name>substrate</name>
    </ligand>
</feature>
<comment type="cofactor">
    <cofactor evidence="5">
        <name>Mg(2+)</name>
        <dbReference type="ChEBI" id="CHEBI:18420"/>
    </cofactor>
</comment>
<keyword evidence="3 4" id="KW-0067">ATP-binding</keyword>
<feature type="binding site" evidence="4">
    <location>
        <begin position="137"/>
        <end position="145"/>
    </location>
    <ligand>
        <name>ATP</name>
        <dbReference type="ChEBI" id="CHEBI:30616"/>
    </ligand>
</feature>
<dbReference type="AlphaFoldDB" id="A0A5M8R3N9"/>
<dbReference type="Gene3D" id="3.40.50.10420">
    <property type="entry name" value="NagB/RpiA/CoA transferase-like"/>
    <property type="match status" value="1"/>
</dbReference>
<evidence type="ECO:0000256" key="1">
    <source>
        <dbReference type="ARBA" id="ARBA00010638"/>
    </source>
</evidence>
<feature type="binding site" evidence="4">
    <location>
        <position position="49"/>
    </location>
    <ligand>
        <name>substrate</name>
    </ligand>
</feature>
<dbReference type="GO" id="GO:0005524">
    <property type="term" value="F:ATP binding"/>
    <property type="evidence" value="ECO:0007669"/>
    <property type="project" value="UniProtKB-KW"/>
</dbReference>
<dbReference type="Proteomes" id="UP000323994">
    <property type="component" value="Unassembled WGS sequence"/>
</dbReference>
<dbReference type="SUPFAM" id="SSF100950">
    <property type="entry name" value="NagB/RpiA/CoA transferase-like"/>
    <property type="match status" value="1"/>
</dbReference>
<protein>
    <recommendedName>
        <fullName evidence="5">5-formyltetrahydrofolate cyclo-ligase</fullName>
        <ecNumber evidence="5">6.3.3.2</ecNumber>
    </recommendedName>
</protein>